<evidence type="ECO:0000313" key="3">
    <source>
        <dbReference type="EMBL" id="SCW02793.1"/>
    </source>
</evidence>
<dbReference type="Pfam" id="PF10422">
    <property type="entry name" value="LRS4"/>
    <property type="match status" value="1"/>
</dbReference>
<reference evidence="4" key="1">
    <citation type="submission" date="2016-03" db="EMBL/GenBank/DDBJ databases">
        <authorList>
            <person name="Devillers H."/>
        </authorList>
    </citation>
    <scope>NUCLEOTIDE SEQUENCE [LARGE SCALE GENOMIC DNA]</scope>
</reference>
<feature type="compositionally biased region" description="Polar residues" evidence="2">
    <location>
        <begin position="194"/>
        <end position="212"/>
    </location>
</feature>
<evidence type="ECO:0000256" key="1">
    <source>
        <dbReference type="SAM" id="Coils"/>
    </source>
</evidence>
<protein>
    <submittedName>
        <fullName evidence="3">LAFE_0F14400g1_1</fullName>
    </submittedName>
</protein>
<gene>
    <name evidence="3" type="ORF">LAFE_0F14400G</name>
</gene>
<evidence type="ECO:0000313" key="4">
    <source>
        <dbReference type="Proteomes" id="UP000190831"/>
    </source>
</evidence>
<organism evidence="3 4">
    <name type="scientific">Lachancea fermentati</name>
    <name type="common">Zygosaccharomyces fermentati</name>
    <dbReference type="NCBI Taxonomy" id="4955"/>
    <lineage>
        <taxon>Eukaryota</taxon>
        <taxon>Fungi</taxon>
        <taxon>Dikarya</taxon>
        <taxon>Ascomycota</taxon>
        <taxon>Saccharomycotina</taxon>
        <taxon>Saccharomycetes</taxon>
        <taxon>Saccharomycetales</taxon>
        <taxon>Saccharomycetaceae</taxon>
        <taxon>Lachancea</taxon>
    </lineage>
</organism>
<proteinExistence type="predicted"/>
<dbReference type="Proteomes" id="UP000190831">
    <property type="component" value="Chromosome F"/>
</dbReference>
<evidence type="ECO:0000256" key="2">
    <source>
        <dbReference type="SAM" id="MobiDB-lite"/>
    </source>
</evidence>
<feature type="coiled-coil region" evidence="1">
    <location>
        <begin position="46"/>
        <end position="105"/>
    </location>
</feature>
<dbReference type="OMA" id="YESVIEC"/>
<dbReference type="STRING" id="4955.A0A1G4MG68"/>
<dbReference type="OrthoDB" id="4058956at2759"/>
<feature type="region of interest" description="Disordered" evidence="2">
    <location>
        <begin position="193"/>
        <end position="235"/>
    </location>
</feature>
<dbReference type="EMBL" id="LT598490">
    <property type="protein sequence ID" value="SCW02793.1"/>
    <property type="molecule type" value="Genomic_DNA"/>
</dbReference>
<sequence>MATIAQLLSIYYESVIECERLYYRHLEAQKGHANNDSSESLLAKETINLQRQVAQLTADLNIQKRETERIKELHKTQRALFESKLENAKKTISKLKRSGAEIEDDKDACAENQQAKFHLLSPINRQTSFGNGNDAVAGTPSGKQHRGLRHAITNGNPTLFDEDTTDLADKTEEAAFIESLKSRDKLAEIVLPTSRLSSSGDDIQSDKAVTQKPQKKRRLIRKRIERTEMDMESQV</sequence>
<dbReference type="InterPro" id="IPR018479">
    <property type="entry name" value="Lrs4/Mde4"/>
</dbReference>
<keyword evidence="1" id="KW-0175">Coiled coil</keyword>
<name>A0A1G4MG68_LACFM</name>
<accession>A0A1G4MG68</accession>
<keyword evidence="4" id="KW-1185">Reference proteome</keyword>
<dbReference type="AlphaFoldDB" id="A0A1G4MG68"/>
<feature type="compositionally biased region" description="Basic residues" evidence="2">
    <location>
        <begin position="213"/>
        <end position="224"/>
    </location>
</feature>